<feature type="binding site" evidence="1">
    <location>
        <position position="54"/>
    </location>
    <ligand>
        <name>ATP</name>
        <dbReference type="ChEBI" id="CHEBI:30616"/>
    </ligand>
</feature>
<keyword evidence="1" id="KW-0547">Nucleotide-binding</keyword>
<dbReference type="Pfam" id="PF07714">
    <property type="entry name" value="PK_Tyr_Ser-Thr"/>
    <property type="match status" value="1"/>
</dbReference>
<name>A0A9N9NZW1_9GLOM</name>
<dbReference type="InterPro" id="IPR000719">
    <property type="entry name" value="Prot_kinase_dom"/>
</dbReference>
<evidence type="ECO:0000259" key="2">
    <source>
        <dbReference type="PROSITE" id="PS50011"/>
    </source>
</evidence>
<dbReference type="OrthoDB" id="10261027at2759"/>
<organism evidence="3 4">
    <name type="scientific">Acaulospora morrowiae</name>
    <dbReference type="NCBI Taxonomy" id="94023"/>
    <lineage>
        <taxon>Eukaryota</taxon>
        <taxon>Fungi</taxon>
        <taxon>Fungi incertae sedis</taxon>
        <taxon>Mucoromycota</taxon>
        <taxon>Glomeromycotina</taxon>
        <taxon>Glomeromycetes</taxon>
        <taxon>Diversisporales</taxon>
        <taxon>Acaulosporaceae</taxon>
        <taxon>Acaulospora</taxon>
    </lineage>
</organism>
<dbReference type="InterPro" id="IPR017441">
    <property type="entry name" value="Protein_kinase_ATP_BS"/>
</dbReference>
<evidence type="ECO:0000256" key="1">
    <source>
        <dbReference type="PROSITE-ProRule" id="PRU10141"/>
    </source>
</evidence>
<reference evidence="3" key="1">
    <citation type="submission" date="2021-06" db="EMBL/GenBank/DDBJ databases">
        <authorList>
            <person name="Kallberg Y."/>
            <person name="Tangrot J."/>
            <person name="Rosling A."/>
        </authorList>
    </citation>
    <scope>NUCLEOTIDE SEQUENCE</scope>
    <source>
        <strain evidence="3">CL551</strain>
    </source>
</reference>
<keyword evidence="1" id="KW-0067">ATP-binding</keyword>
<dbReference type="EMBL" id="CAJVPV010059612">
    <property type="protein sequence ID" value="CAG8789059.1"/>
    <property type="molecule type" value="Genomic_DNA"/>
</dbReference>
<evidence type="ECO:0000313" key="4">
    <source>
        <dbReference type="Proteomes" id="UP000789342"/>
    </source>
</evidence>
<feature type="non-terminal residue" evidence="3">
    <location>
        <position position="1"/>
    </location>
</feature>
<evidence type="ECO:0000313" key="3">
    <source>
        <dbReference type="EMBL" id="CAG8789059.1"/>
    </source>
</evidence>
<dbReference type="PROSITE" id="PS50011">
    <property type="entry name" value="PROTEIN_KINASE_DOM"/>
    <property type="match status" value="1"/>
</dbReference>
<accession>A0A9N9NZW1</accession>
<keyword evidence="4" id="KW-1185">Reference proteome</keyword>
<feature type="domain" description="Protein kinase" evidence="2">
    <location>
        <begin position="27"/>
        <end position="86"/>
    </location>
</feature>
<proteinExistence type="predicted"/>
<gene>
    <name evidence="3" type="ORF">AMORRO_LOCUS17976</name>
</gene>
<protein>
    <submittedName>
        <fullName evidence="3">16615_t:CDS:1</fullName>
    </submittedName>
</protein>
<dbReference type="AlphaFoldDB" id="A0A9N9NZW1"/>
<dbReference type="InterPro" id="IPR011009">
    <property type="entry name" value="Kinase-like_dom_sf"/>
</dbReference>
<dbReference type="GO" id="GO:0005524">
    <property type="term" value="F:ATP binding"/>
    <property type="evidence" value="ECO:0007669"/>
    <property type="project" value="UniProtKB-UniRule"/>
</dbReference>
<dbReference type="SUPFAM" id="SSF56112">
    <property type="entry name" value="Protein kinase-like (PK-like)"/>
    <property type="match status" value="1"/>
</dbReference>
<dbReference type="GO" id="GO:0004672">
    <property type="term" value="F:protein kinase activity"/>
    <property type="evidence" value="ECO:0007669"/>
    <property type="project" value="InterPro"/>
</dbReference>
<dbReference type="PROSITE" id="PS00107">
    <property type="entry name" value="PROTEIN_KINASE_ATP"/>
    <property type="match status" value="1"/>
</dbReference>
<comment type="caution">
    <text evidence="3">The sequence shown here is derived from an EMBL/GenBank/DDBJ whole genome shotgun (WGS) entry which is preliminary data.</text>
</comment>
<feature type="non-terminal residue" evidence="3">
    <location>
        <position position="86"/>
    </location>
</feature>
<dbReference type="Proteomes" id="UP000789342">
    <property type="component" value="Unassembled WGS sequence"/>
</dbReference>
<dbReference type="Gene3D" id="3.30.200.20">
    <property type="entry name" value="Phosphorylase Kinase, domain 1"/>
    <property type="match status" value="1"/>
</dbReference>
<sequence length="86" mass="10115">MNRSNIPSQTTRDDDVDDKHIVNAEEIVREKYIGKGTFGNVYKALYRSEYVAVKIVKISDWTQVSKEVEIMKKIGDKYYHLIRYRG</sequence>
<dbReference type="InterPro" id="IPR001245">
    <property type="entry name" value="Ser-Thr/Tyr_kinase_cat_dom"/>
</dbReference>